<protein>
    <submittedName>
        <fullName evidence="2">Uncharacterized protein</fullName>
    </submittedName>
</protein>
<evidence type="ECO:0000313" key="1">
    <source>
        <dbReference type="Proteomes" id="UP000887580"/>
    </source>
</evidence>
<sequence>MPPASSASPSLSPTPSNSSGNYEPKSCLICGHVSHGYHFGILACRACAAFFRRTVAENKVYKCRGNCKCPIQKEMRNMCRCCRFRKCEELGMNKDDVQLNRDPIGKRKEIECCGTNSSQNCCPKTIVKPTPVPIEDALPQVIASSSSSSAPPLPPPQQPPQQLQQQPIIYPRFQNPQFALSQPIALVPFSHPQAPSVIQRLQEGYINFHSSQKSLFTVMYPDNIFATDVFRKATHTEFVKMERGCLSLQLSMLNDWFQPFDQLPHEIKVNILQIFSLKFSLLDSSYRTMNAFPSPTDTKWAVHYGQYLDSTDLEHFFKDDKDPTESAKLMGTVVKALIGIKNKLAKYKILETEIVALIGILLWNEVSFLLADNKTAEEVRDRIYSELHNFLILHYGLSGTGARLGGLLFILHEINVIAKEINEHVIIGKLFNPHLIEVWDD</sequence>
<name>A0AC35G0W8_9BILA</name>
<dbReference type="WBParaSite" id="PS1159_v2.g22447.t1">
    <property type="protein sequence ID" value="PS1159_v2.g22447.t1"/>
    <property type="gene ID" value="PS1159_v2.g22447"/>
</dbReference>
<organism evidence="1 2">
    <name type="scientific">Panagrolaimus sp. PS1159</name>
    <dbReference type="NCBI Taxonomy" id="55785"/>
    <lineage>
        <taxon>Eukaryota</taxon>
        <taxon>Metazoa</taxon>
        <taxon>Ecdysozoa</taxon>
        <taxon>Nematoda</taxon>
        <taxon>Chromadorea</taxon>
        <taxon>Rhabditida</taxon>
        <taxon>Tylenchina</taxon>
        <taxon>Panagrolaimomorpha</taxon>
        <taxon>Panagrolaimoidea</taxon>
        <taxon>Panagrolaimidae</taxon>
        <taxon>Panagrolaimus</taxon>
    </lineage>
</organism>
<accession>A0AC35G0W8</accession>
<reference evidence="2" key="1">
    <citation type="submission" date="2022-11" db="UniProtKB">
        <authorList>
            <consortium name="WormBaseParasite"/>
        </authorList>
    </citation>
    <scope>IDENTIFICATION</scope>
</reference>
<dbReference type="Proteomes" id="UP000887580">
    <property type="component" value="Unplaced"/>
</dbReference>
<proteinExistence type="predicted"/>
<evidence type="ECO:0000313" key="2">
    <source>
        <dbReference type="WBParaSite" id="PS1159_v2.g22447.t1"/>
    </source>
</evidence>